<organism evidence="1 2">
    <name type="scientific">Lepraria finkii</name>
    <dbReference type="NCBI Taxonomy" id="1340010"/>
    <lineage>
        <taxon>Eukaryota</taxon>
        <taxon>Fungi</taxon>
        <taxon>Dikarya</taxon>
        <taxon>Ascomycota</taxon>
        <taxon>Pezizomycotina</taxon>
        <taxon>Lecanoromycetes</taxon>
        <taxon>OSLEUM clade</taxon>
        <taxon>Lecanoromycetidae</taxon>
        <taxon>Lecanorales</taxon>
        <taxon>Lecanorineae</taxon>
        <taxon>Stereocaulaceae</taxon>
        <taxon>Lepraria</taxon>
    </lineage>
</organism>
<keyword evidence="2" id="KW-1185">Reference proteome</keyword>
<protein>
    <recommendedName>
        <fullName evidence="3">AIM24 family protein</fullName>
    </recommendedName>
</protein>
<proteinExistence type="predicted"/>
<evidence type="ECO:0000313" key="1">
    <source>
        <dbReference type="EMBL" id="KAL2056592.1"/>
    </source>
</evidence>
<dbReference type="EMBL" id="JBHFEH010000007">
    <property type="protein sequence ID" value="KAL2056592.1"/>
    <property type="molecule type" value="Genomic_DNA"/>
</dbReference>
<sequence>MASAVSASTSGQLSRVVLDEDGFVVLKGSEFGRRVRDFAGKGFPLKSAEGLDFCKGNILNDDRVRGVIESEFPRCGLGAYTVLDTAQRKPGFFLYPGEPARQALVVQLWSNASRVLFYKGSHLGRSLQPTNGDRLLEISTDRLPMSPVELVFEDGGLTILDGRLCFQIIHGFALTLVFAAPERLGKFAKMILPDSPDLKAQVDRMTTAKIGFNYEYKS</sequence>
<reference evidence="1 2" key="1">
    <citation type="submission" date="2024-09" db="EMBL/GenBank/DDBJ databases">
        <title>Rethinking Asexuality: The Enigmatic Case of Functional Sexual Genes in Lepraria (Stereocaulaceae).</title>
        <authorList>
            <person name="Doellman M."/>
            <person name="Sun Y."/>
            <person name="Barcenas-Pena A."/>
            <person name="Lumbsch H.T."/>
            <person name="Grewe F."/>
        </authorList>
    </citation>
    <scope>NUCLEOTIDE SEQUENCE [LARGE SCALE GENOMIC DNA]</scope>
    <source>
        <strain evidence="1 2">Grewe 0041</strain>
    </source>
</reference>
<name>A0ABR4BFH6_9LECA</name>
<evidence type="ECO:0008006" key="3">
    <source>
        <dbReference type="Google" id="ProtNLM"/>
    </source>
</evidence>
<evidence type="ECO:0000313" key="2">
    <source>
        <dbReference type="Proteomes" id="UP001590951"/>
    </source>
</evidence>
<comment type="caution">
    <text evidence="1">The sequence shown here is derived from an EMBL/GenBank/DDBJ whole genome shotgun (WGS) entry which is preliminary data.</text>
</comment>
<accession>A0ABR4BFH6</accession>
<dbReference type="Proteomes" id="UP001590951">
    <property type="component" value="Unassembled WGS sequence"/>
</dbReference>
<gene>
    <name evidence="1" type="ORF">ABVK25_002986</name>
</gene>